<keyword evidence="3" id="KW-1185">Reference proteome</keyword>
<dbReference type="Proteomes" id="UP000248090">
    <property type="component" value="Unassembled WGS sequence"/>
</dbReference>
<sequence>MPDHYHDGAGPAHRHWPGHLRPTMNTTGQPFWLDGGEKGDAEAQPERSSDNLSLLSTLIHSLKNGGLL</sequence>
<reference evidence="2 3" key="1">
    <citation type="submission" date="2015-03" db="EMBL/GenBank/DDBJ databases">
        <authorList>
            <person name="Krishnan R."/>
            <person name="Midha S."/>
            <person name="Patil P.B."/>
            <person name="Rameshkumar N."/>
        </authorList>
    </citation>
    <scope>NUCLEOTIDE SEQUENCE [LARGE SCALE GENOMIC DNA]</scope>
    <source>
        <strain evidence="2 3">L1E11</strain>
    </source>
</reference>
<name>A0ABX5LR99_9GAMM</name>
<evidence type="ECO:0000256" key="1">
    <source>
        <dbReference type="SAM" id="MobiDB-lite"/>
    </source>
</evidence>
<evidence type="ECO:0000313" key="3">
    <source>
        <dbReference type="Proteomes" id="UP000248090"/>
    </source>
</evidence>
<feature type="region of interest" description="Disordered" evidence="1">
    <location>
        <begin position="1"/>
        <end position="50"/>
    </location>
</feature>
<feature type="compositionally biased region" description="Basic and acidic residues" evidence="1">
    <location>
        <begin position="35"/>
        <end position="49"/>
    </location>
</feature>
<protein>
    <submittedName>
        <fullName evidence="2">Uncharacterized protein</fullName>
    </submittedName>
</protein>
<gene>
    <name evidence="2" type="ORF">WH50_24930</name>
</gene>
<evidence type="ECO:0000313" key="2">
    <source>
        <dbReference type="EMBL" id="PXF28694.1"/>
    </source>
</evidence>
<dbReference type="EMBL" id="LAPT01000163">
    <property type="protein sequence ID" value="PXF28694.1"/>
    <property type="molecule type" value="Genomic_DNA"/>
</dbReference>
<organism evidence="2 3">
    <name type="scientific">Pokkaliibacter plantistimulans</name>
    <dbReference type="NCBI Taxonomy" id="1635171"/>
    <lineage>
        <taxon>Bacteria</taxon>
        <taxon>Pseudomonadati</taxon>
        <taxon>Pseudomonadota</taxon>
        <taxon>Gammaproteobacteria</taxon>
        <taxon>Oceanospirillales</taxon>
        <taxon>Balneatrichaceae</taxon>
        <taxon>Pokkaliibacter</taxon>
    </lineage>
</organism>
<proteinExistence type="predicted"/>
<accession>A0ABX5LR99</accession>
<comment type="caution">
    <text evidence="2">The sequence shown here is derived from an EMBL/GenBank/DDBJ whole genome shotgun (WGS) entry which is preliminary data.</text>
</comment>